<dbReference type="OrthoDB" id="1560166at2759"/>
<dbReference type="AlphaFoldDB" id="A0A438NEU9"/>
<dbReference type="InterPro" id="IPR013149">
    <property type="entry name" value="ADH-like_C"/>
</dbReference>
<dbReference type="Gene3D" id="3.90.180.10">
    <property type="entry name" value="Medium-chain alcohol dehydrogenases, catalytic domain"/>
    <property type="match status" value="1"/>
</dbReference>
<evidence type="ECO:0000256" key="6">
    <source>
        <dbReference type="ARBA" id="ARBA00023027"/>
    </source>
</evidence>
<dbReference type="FunFam" id="3.40.50.720:FF:000039">
    <property type="entry name" value="Alcohol dehydrogenase AdhP"/>
    <property type="match status" value="1"/>
</dbReference>
<evidence type="ECO:0000256" key="3">
    <source>
        <dbReference type="ARBA" id="ARBA00022723"/>
    </source>
</evidence>
<dbReference type="GO" id="GO:0046872">
    <property type="term" value="F:metal ion binding"/>
    <property type="evidence" value="ECO:0007669"/>
    <property type="project" value="UniProtKB-KW"/>
</dbReference>
<dbReference type="Proteomes" id="UP000288859">
    <property type="component" value="Unassembled WGS sequence"/>
</dbReference>
<dbReference type="Pfam" id="PF08240">
    <property type="entry name" value="ADH_N"/>
    <property type="match status" value="1"/>
</dbReference>
<dbReference type="InterPro" id="IPR011032">
    <property type="entry name" value="GroES-like_sf"/>
</dbReference>
<dbReference type="GO" id="GO:0005737">
    <property type="term" value="C:cytoplasm"/>
    <property type="evidence" value="ECO:0007669"/>
    <property type="project" value="TreeGrafter"/>
</dbReference>
<keyword evidence="5" id="KW-0560">Oxidoreductase</keyword>
<dbReference type="SUPFAM" id="SSF50129">
    <property type="entry name" value="GroES-like"/>
    <property type="match status" value="1"/>
</dbReference>
<evidence type="ECO:0000256" key="5">
    <source>
        <dbReference type="ARBA" id="ARBA00023002"/>
    </source>
</evidence>
<evidence type="ECO:0000313" key="8">
    <source>
        <dbReference type="EMBL" id="RVX74214.1"/>
    </source>
</evidence>
<gene>
    <name evidence="8" type="ORF">B0A52_02046</name>
</gene>
<evidence type="ECO:0000256" key="2">
    <source>
        <dbReference type="ARBA" id="ARBA00008072"/>
    </source>
</evidence>
<comment type="cofactor">
    <cofactor evidence="1">
        <name>Zn(2+)</name>
        <dbReference type="ChEBI" id="CHEBI:29105"/>
    </cofactor>
</comment>
<evidence type="ECO:0000256" key="1">
    <source>
        <dbReference type="ARBA" id="ARBA00001947"/>
    </source>
</evidence>
<protein>
    <recommendedName>
        <fullName evidence="7">Enoyl reductase (ER) domain-containing protein</fullName>
    </recommendedName>
</protein>
<dbReference type="Gene3D" id="3.40.50.720">
    <property type="entry name" value="NAD(P)-binding Rossmann-like Domain"/>
    <property type="match status" value="1"/>
</dbReference>
<dbReference type="SMART" id="SM00829">
    <property type="entry name" value="PKS_ER"/>
    <property type="match status" value="1"/>
</dbReference>
<sequence>MTTNLPSEYKVARFEEAGGPLVIAKVKLEMPKKGEILAKILASGVCHSDAIVQTGAWGNPFPIIPGHEAIGEVVAVGPDEDHWKVGDRVGGAWHGGHCGHCVSCRRGLFQACDQEQVNGLSRNGTHGEYAILRSEAAVSVPKDIDPVSYAPLLCAGVTVFNSLRQQKIFPGQTVAVQGLGGLGHLALQYTSKMGYRTVAISSSSAKKDFALKLGAHEYIDASKGDIGGQLQKLGGASAILFTAPAGKDIQSLLGGLAPMGKLVILAAAEPTEINTALMIQKGLGIQAWPSGHSLDSEEAISFAHLHGVNCMVEKFPLDQANEALKHMLEGKVRFRGVLVP</sequence>
<keyword evidence="4" id="KW-0862">Zinc</keyword>
<comment type="caution">
    <text evidence="8">The sequence shown here is derived from an EMBL/GenBank/DDBJ whole genome shotgun (WGS) entry which is preliminary data.</text>
</comment>
<proteinExistence type="inferred from homology"/>
<dbReference type="SUPFAM" id="SSF51735">
    <property type="entry name" value="NAD(P)-binding Rossmann-fold domains"/>
    <property type="match status" value="1"/>
</dbReference>
<dbReference type="GO" id="GO:0004022">
    <property type="term" value="F:alcohol dehydrogenase (NAD+) activity"/>
    <property type="evidence" value="ECO:0007669"/>
    <property type="project" value="TreeGrafter"/>
</dbReference>
<evidence type="ECO:0000259" key="7">
    <source>
        <dbReference type="SMART" id="SM00829"/>
    </source>
</evidence>
<evidence type="ECO:0000256" key="4">
    <source>
        <dbReference type="ARBA" id="ARBA00022833"/>
    </source>
</evidence>
<dbReference type="PANTHER" id="PTHR42940">
    <property type="entry name" value="ALCOHOL DEHYDROGENASE 1-RELATED"/>
    <property type="match status" value="1"/>
</dbReference>
<accession>A0A438NEU9</accession>
<dbReference type="VEuPathDB" id="FungiDB:PV10_04803"/>
<comment type="similarity">
    <text evidence="2">Belongs to the zinc-containing alcohol dehydrogenase family.</text>
</comment>
<organism evidence="8 9">
    <name type="scientific">Exophiala mesophila</name>
    <name type="common">Black yeast-like fungus</name>
    <dbReference type="NCBI Taxonomy" id="212818"/>
    <lineage>
        <taxon>Eukaryota</taxon>
        <taxon>Fungi</taxon>
        <taxon>Dikarya</taxon>
        <taxon>Ascomycota</taxon>
        <taxon>Pezizomycotina</taxon>
        <taxon>Eurotiomycetes</taxon>
        <taxon>Chaetothyriomycetidae</taxon>
        <taxon>Chaetothyriales</taxon>
        <taxon>Herpotrichiellaceae</taxon>
        <taxon>Exophiala</taxon>
    </lineage>
</organism>
<dbReference type="Pfam" id="PF00107">
    <property type="entry name" value="ADH_zinc_N"/>
    <property type="match status" value="1"/>
</dbReference>
<evidence type="ECO:0000313" key="9">
    <source>
        <dbReference type="Proteomes" id="UP000288859"/>
    </source>
</evidence>
<dbReference type="InterPro" id="IPR013154">
    <property type="entry name" value="ADH-like_N"/>
</dbReference>
<dbReference type="EMBL" id="NAJM01000005">
    <property type="protein sequence ID" value="RVX74214.1"/>
    <property type="molecule type" value="Genomic_DNA"/>
</dbReference>
<feature type="domain" description="Enoyl reductase (ER)" evidence="7">
    <location>
        <begin position="18"/>
        <end position="338"/>
    </location>
</feature>
<keyword evidence="6" id="KW-0520">NAD</keyword>
<dbReference type="PANTHER" id="PTHR42940:SF7">
    <property type="entry name" value="ALCOHOL DEHYDROGENASE-LIKE N-TERMINAL DOMAIN-CONTAINING PROTEIN"/>
    <property type="match status" value="1"/>
</dbReference>
<reference evidence="8 9" key="1">
    <citation type="submission" date="2017-03" db="EMBL/GenBank/DDBJ databases">
        <title>Genomes of endolithic fungi from Antarctica.</title>
        <authorList>
            <person name="Coleine C."/>
            <person name="Masonjones S."/>
            <person name="Stajich J.E."/>
        </authorList>
    </citation>
    <scope>NUCLEOTIDE SEQUENCE [LARGE SCALE GENOMIC DNA]</scope>
    <source>
        <strain evidence="8 9">CCFEE 6314</strain>
    </source>
</reference>
<keyword evidence="3" id="KW-0479">Metal-binding</keyword>
<dbReference type="InterPro" id="IPR020843">
    <property type="entry name" value="ER"/>
</dbReference>
<dbReference type="InterPro" id="IPR036291">
    <property type="entry name" value="NAD(P)-bd_dom_sf"/>
</dbReference>
<name>A0A438NEU9_EXOME</name>